<accession>A0A5J6PU85</accession>
<dbReference type="EMBL" id="CP031700">
    <property type="protein sequence ID" value="QEY26219.1"/>
    <property type="molecule type" value="Genomic_DNA"/>
</dbReference>
<dbReference type="InterPro" id="IPR036249">
    <property type="entry name" value="Thioredoxin-like_sf"/>
</dbReference>
<name>A0A5J6PU85_9NEIS</name>
<protein>
    <submittedName>
        <fullName evidence="1">(2Fe-2S) ferredoxin domain-containing protein</fullName>
    </submittedName>
</protein>
<gene>
    <name evidence="1" type="ORF">D0T92_06565</name>
</gene>
<evidence type="ECO:0000313" key="1">
    <source>
        <dbReference type="EMBL" id="QEY26219.1"/>
    </source>
</evidence>
<organism evidence="1 2">
    <name type="scientific">Neisseria zalophi</name>
    <dbReference type="NCBI Taxonomy" id="640030"/>
    <lineage>
        <taxon>Bacteria</taxon>
        <taxon>Pseudomonadati</taxon>
        <taxon>Pseudomonadota</taxon>
        <taxon>Betaproteobacteria</taxon>
        <taxon>Neisseriales</taxon>
        <taxon>Neisseriaceae</taxon>
        <taxon>Neisseria</taxon>
    </lineage>
</organism>
<reference evidence="1 2" key="1">
    <citation type="submission" date="2018-08" db="EMBL/GenBank/DDBJ databases">
        <title>Neisseria zalophi ATCC BAA-2455 complete genome.</title>
        <authorList>
            <person name="Veseli I.A."/>
            <person name="Buttler R."/>
            <person name="Mascarenhas dos Santos A.C."/>
            <person name="Pombert J.-F."/>
        </authorList>
    </citation>
    <scope>NUCLEOTIDE SEQUENCE [LARGE SCALE GENOMIC DNA]</scope>
    <source>
        <strain evidence="1 2">ATCC BAA-2455</strain>
    </source>
</reference>
<dbReference type="Proteomes" id="UP000325713">
    <property type="component" value="Chromosome"/>
</dbReference>
<evidence type="ECO:0000313" key="2">
    <source>
        <dbReference type="Proteomes" id="UP000325713"/>
    </source>
</evidence>
<dbReference type="KEGG" id="nzl:D0T92_06565"/>
<dbReference type="CDD" id="cd02980">
    <property type="entry name" value="TRX_Fd_family"/>
    <property type="match status" value="1"/>
</dbReference>
<keyword evidence="2" id="KW-1185">Reference proteome</keyword>
<dbReference type="RefSeq" id="WP_151051306.1">
    <property type="nucleotide sequence ID" value="NZ_CP031700.1"/>
</dbReference>
<dbReference type="Gene3D" id="3.40.30.10">
    <property type="entry name" value="Glutaredoxin"/>
    <property type="match status" value="1"/>
</dbReference>
<dbReference type="SUPFAM" id="SSF52833">
    <property type="entry name" value="Thioredoxin-like"/>
    <property type="match status" value="1"/>
</dbReference>
<proteinExistence type="predicted"/>
<dbReference type="OrthoDB" id="9800597at2"/>
<dbReference type="AlphaFoldDB" id="A0A5J6PU85"/>
<sequence length="112" mass="12623">MSYFDRHLFICANARHDACKQSCNDNDEATTAIDFIRGNAKKMGLIGPGKLRITQTGCLGRCESGPLMVIYPEGRWYTYVDEEDLQDILDQDLVQGQAVERLLIDPPEAENE</sequence>